<dbReference type="PROSITE" id="PS51192">
    <property type="entry name" value="HELICASE_ATP_BIND_1"/>
    <property type="match status" value="1"/>
</dbReference>
<name>T2GG05_MEGG1</name>
<feature type="region of interest" description="Disordered" evidence="3">
    <location>
        <begin position="110"/>
        <end position="136"/>
    </location>
</feature>
<dbReference type="CDD" id="cd18793">
    <property type="entry name" value="SF2_C_SNF"/>
    <property type="match status" value="1"/>
</dbReference>
<dbReference type="InterPro" id="IPR007527">
    <property type="entry name" value="Znf_SWIM"/>
</dbReference>
<keyword evidence="2" id="KW-0862">Zinc</keyword>
<sequence length="1112" mass="122214">MSPSPHAIREQTPWKFRAKALFSPTVLVRGDAYFRQRRVHLQEATPREIRAVVLGTEAWRCRVLELNGRVHLECNCPHFRGGNACKHLWASILAADKAMEMDVVNSLNPLTAPKPPPATAPAARPTPTPTAKPQAPPVSWRALLLDADAAPREPLPADRWDGAPGHYLLRYELDLRPGAVTLTVIRQNVLKSGEPGRQQTAAPLHLIEEPDLPAQHRAILELLLVDRLLMRTSPAAAFERCPLSPSRLPRLLPLLADMGRCRVRNNGIGVADPLRRGEPFEAALVYEIDPPSLEKRRLELVYLPHLRLGDRQILLAEAQIFFSGTPLHCLVDGALHALPDLSPERLQALRRARWRIHVPKQEVRALFQTPEGARLPLPESLAPRTLPVAPPAPCLELDLVDGCPTAARLWLAYGDLEIACDDPRPAFLDADAWTRQERHREVEQQFLDRLEALGLPAEAGGVSVSESSLWALLERLEPLRGEGWTLRTRDKSPLTVGVLGPLRLEAGGSGQDWFELEGGLVFGDAIVPLPAAVRAFLRGERVVTLENGGLGVLPEAWLQRHAQALAFSLPLQDSEGSEGKGKKGRKDALRLHAAQLLALDEVLDQADGLAMDRTSAEWRRKVQAFAGVAPPEPPASFHGQLRPYQQETLGWLDFLGAFGFGGILADDMGLGKTIQALAWLALERERRQADPAHRGGPSLVVVPTSLLGTWQHEAARFCPSLRVCVYAGLSRAARTELAANFGEQDLVLVTYGLLRRDLEPLRRVRWQCLILDESQAVKNPDSQTAKAARALQAERRLCMTGTPLENRLDELWSQMHLCTPGVLGSRAGFEARFARPMSQPGAEEAAQARALLQRLLKPFILRRTKEAVAPELPEKQEAVLRCDMPAAQAKVYARLREHYRGEILAAVDTQGMDKSRFAVLEGLLRLRQAACHPALVGDAGAASGKLEMLSRVVREVVAEGHKALIFSQFTSFLALIRKQLDADGIAHAYLDGSTPAQTRAARVAAFQDPAGPPVFCISLKAGGVGLTLTAADYVFLMDPWWNPAVEAQAMDRAHRIGQTKKVFAYRLVSEGTIDEKVLALQDQKRDLAAILDEGATSVLSSLSREDLEVLLG</sequence>
<keyword evidence="2" id="KW-0863">Zinc-finger</keyword>
<evidence type="ECO:0000259" key="6">
    <source>
        <dbReference type="PROSITE" id="PS51194"/>
    </source>
</evidence>
<dbReference type="eggNOG" id="COG4715">
    <property type="taxonomic scope" value="Bacteria"/>
</dbReference>
<evidence type="ECO:0000259" key="5">
    <source>
        <dbReference type="PROSITE" id="PS51192"/>
    </source>
</evidence>
<dbReference type="OrthoDB" id="9814088at2"/>
<organism evidence="7 8">
    <name type="scientific">Megalodesulfovibrio gigas (strain ATCC 19364 / DSM 1382 / NCIMB 9332 / VKM B-1759)</name>
    <name type="common">Desulfovibrio gigas</name>
    <dbReference type="NCBI Taxonomy" id="1121448"/>
    <lineage>
        <taxon>Bacteria</taxon>
        <taxon>Pseudomonadati</taxon>
        <taxon>Thermodesulfobacteriota</taxon>
        <taxon>Desulfovibrionia</taxon>
        <taxon>Desulfovibrionales</taxon>
        <taxon>Desulfovibrionaceae</taxon>
        <taxon>Megalodesulfovibrio</taxon>
    </lineage>
</organism>
<keyword evidence="8" id="KW-1185">Reference proteome</keyword>
<dbReference type="Gene3D" id="3.40.50.300">
    <property type="entry name" value="P-loop containing nucleotide triphosphate hydrolases"/>
    <property type="match status" value="1"/>
</dbReference>
<dbReference type="EMBL" id="CP006586">
    <property type="protein sequence ID" value="AGW15258.1"/>
    <property type="molecule type" value="Genomic_DNA"/>
</dbReference>
<dbReference type="GO" id="GO:0016787">
    <property type="term" value="F:hydrolase activity"/>
    <property type="evidence" value="ECO:0007669"/>
    <property type="project" value="UniProtKB-KW"/>
</dbReference>
<geneLocation type="plasmid" evidence="8"/>
<dbReference type="PROSITE" id="PS51194">
    <property type="entry name" value="HELICASE_CTER"/>
    <property type="match status" value="1"/>
</dbReference>
<keyword evidence="2" id="KW-0479">Metal-binding</keyword>
<dbReference type="PROSITE" id="PS50966">
    <property type="entry name" value="ZF_SWIM"/>
    <property type="match status" value="1"/>
</dbReference>
<dbReference type="eggNOG" id="COG0553">
    <property type="taxonomic scope" value="Bacteria"/>
</dbReference>
<keyword evidence="1" id="KW-0378">Hydrolase</keyword>
<evidence type="ECO:0000256" key="1">
    <source>
        <dbReference type="ARBA" id="ARBA00022801"/>
    </source>
</evidence>
<keyword evidence="7" id="KW-0614">Plasmid</keyword>
<dbReference type="PANTHER" id="PTHR10799">
    <property type="entry name" value="SNF2/RAD54 HELICASE FAMILY"/>
    <property type="match status" value="1"/>
</dbReference>
<dbReference type="InterPro" id="IPR014001">
    <property type="entry name" value="Helicase_ATP-bd"/>
</dbReference>
<dbReference type="HOGENOM" id="CLU_000315_21_0_7"/>
<dbReference type="AlphaFoldDB" id="T2GG05"/>
<dbReference type="GO" id="GO:0005524">
    <property type="term" value="F:ATP binding"/>
    <property type="evidence" value="ECO:0007669"/>
    <property type="project" value="InterPro"/>
</dbReference>
<dbReference type="PATRIC" id="fig|1121448.10.peg.3540"/>
<protein>
    <submittedName>
        <fullName evidence="7">SNF2-like protein</fullName>
    </submittedName>
</protein>
<dbReference type="SUPFAM" id="SSF52540">
    <property type="entry name" value="P-loop containing nucleoside triphosphate hydrolases"/>
    <property type="match status" value="2"/>
</dbReference>
<accession>T2GG05</accession>
<dbReference type="Gene3D" id="3.40.50.10810">
    <property type="entry name" value="Tandem AAA-ATPase domain"/>
    <property type="match status" value="1"/>
</dbReference>
<proteinExistence type="predicted"/>
<evidence type="ECO:0000259" key="4">
    <source>
        <dbReference type="PROSITE" id="PS50966"/>
    </source>
</evidence>
<evidence type="ECO:0000256" key="2">
    <source>
        <dbReference type="PROSITE-ProRule" id="PRU00325"/>
    </source>
</evidence>
<feature type="domain" description="Helicase C-terminal" evidence="6">
    <location>
        <begin position="948"/>
        <end position="1110"/>
    </location>
</feature>
<evidence type="ECO:0000256" key="3">
    <source>
        <dbReference type="SAM" id="MobiDB-lite"/>
    </source>
</evidence>
<feature type="domain" description="Helicase ATP-binding" evidence="5">
    <location>
        <begin position="653"/>
        <end position="821"/>
    </location>
</feature>
<feature type="domain" description="SWIM-type" evidence="4">
    <location>
        <begin position="59"/>
        <end position="96"/>
    </location>
</feature>
<reference evidence="7 8" key="1">
    <citation type="journal article" date="2013" name="J. Bacteriol.">
        <title>Roles of HynAB and Ech, the only two hydrogenases found in the model sulfate reducer Desulfovibrio gigas.</title>
        <authorList>
            <person name="Morais-Silva F.O."/>
            <person name="Santos C.I."/>
            <person name="Rodrigues R."/>
            <person name="Pereira I.A."/>
            <person name="Rodrigues-Pousada C."/>
        </authorList>
    </citation>
    <scope>NUCLEOTIDE SEQUENCE [LARGE SCALE GENOMIC DNA]</scope>
    <source>
        <strain evidence="8">ATCC 19364 / DSM 1382 / NCIMB 9332 / VKM B-1759</strain>
        <plasmid evidence="8">Plasmid</plasmid>
    </source>
</reference>
<evidence type="ECO:0000313" key="8">
    <source>
        <dbReference type="Proteomes" id="UP000016587"/>
    </source>
</evidence>
<feature type="compositionally biased region" description="Pro residues" evidence="3">
    <location>
        <begin position="112"/>
        <end position="136"/>
    </location>
</feature>
<dbReference type="GO" id="GO:0008270">
    <property type="term" value="F:zinc ion binding"/>
    <property type="evidence" value="ECO:0007669"/>
    <property type="project" value="UniProtKB-KW"/>
</dbReference>
<dbReference type="InterPro" id="IPR001650">
    <property type="entry name" value="Helicase_C-like"/>
</dbReference>
<dbReference type="InterPro" id="IPR049730">
    <property type="entry name" value="SNF2/RAD54-like_C"/>
</dbReference>
<dbReference type="RefSeq" id="WP_021758450.1">
    <property type="nucleotide sequence ID" value="NC_022436.1"/>
</dbReference>
<dbReference type="InterPro" id="IPR038718">
    <property type="entry name" value="SNF2-like_sf"/>
</dbReference>
<dbReference type="SMART" id="SM00490">
    <property type="entry name" value="HELICc"/>
    <property type="match status" value="1"/>
</dbReference>
<gene>
    <name evidence="7" type="ORF">DGI_4046</name>
</gene>
<dbReference type="InterPro" id="IPR000330">
    <property type="entry name" value="SNF2_N"/>
</dbReference>
<dbReference type="Pfam" id="PF00271">
    <property type="entry name" value="Helicase_C"/>
    <property type="match status" value="1"/>
</dbReference>
<dbReference type="Pfam" id="PF00176">
    <property type="entry name" value="SNF2-rel_dom"/>
    <property type="match status" value="1"/>
</dbReference>
<reference evidence="8" key="2">
    <citation type="submission" date="2013-07" db="EMBL/GenBank/DDBJ databases">
        <authorList>
            <person name="Morais-Silva F.O."/>
            <person name="Rezende A.M."/>
            <person name="Pimentel C."/>
            <person name="Resende D.M."/>
            <person name="Santos C.I."/>
            <person name="Clemente C."/>
            <person name="de Oliveira L.M."/>
            <person name="da Silva S.M."/>
            <person name="Costa D.A."/>
            <person name="Varela-Raposo A."/>
            <person name="Horacio E.C.A."/>
            <person name="Matos M."/>
            <person name="Flores O."/>
            <person name="Ruiz J.C."/>
            <person name="Rodrigues-Pousada C."/>
        </authorList>
    </citation>
    <scope>NUCLEOTIDE SEQUENCE [LARGE SCALE GENOMIC DNA]</scope>
    <source>
        <strain evidence="8">ATCC 19364 / DSM 1382 / NCIMB 9332 / VKM B-1759</strain>
        <plasmid evidence="8">Plasmid</plasmid>
    </source>
</reference>
<dbReference type="InterPro" id="IPR027417">
    <property type="entry name" value="P-loop_NTPase"/>
</dbReference>
<evidence type="ECO:0000313" key="7">
    <source>
        <dbReference type="EMBL" id="AGW15258.1"/>
    </source>
</evidence>
<dbReference type="Proteomes" id="UP000016587">
    <property type="component" value="Plasmid unnamed"/>
</dbReference>
<dbReference type="KEGG" id="dgg:DGI_4046"/>
<dbReference type="SMART" id="SM00487">
    <property type="entry name" value="DEXDc"/>
    <property type="match status" value="1"/>
</dbReference>